<dbReference type="EMBL" id="KN847499">
    <property type="protein sequence ID" value="KIW10938.1"/>
    <property type="molecule type" value="Genomic_DNA"/>
</dbReference>
<evidence type="ECO:0000313" key="3">
    <source>
        <dbReference type="EMBL" id="KIW10938.1"/>
    </source>
</evidence>
<dbReference type="CDD" id="cd18186">
    <property type="entry name" value="BTB_POZ_ZBTB_KLHL-like"/>
    <property type="match status" value="1"/>
</dbReference>
<dbReference type="Gene3D" id="3.30.710.10">
    <property type="entry name" value="Potassium Channel Kv1.1, Chain A"/>
    <property type="match status" value="1"/>
</dbReference>
<dbReference type="HOGENOM" id="CLU_068279_1_1_1"/>
<dbReference type="InterPro" id="IPR011333">
    <property type="entry name" value="SKP1/BTB/POZ_sf"/>
</dbReference>
<keyword evidence="4" id="KW-1185">Reference proteome</keyword>
<evidence type="ECO:0000313" key="4">
    <source>
        <dbReference type="Proteomes" id="UP000053328"/>
    </source>
</evidence>
<dbReference type="PANTHER" id="PTHR47843">
    <property type="entry name" value="BTB DOMAIN-CONTAINING PROTEIN-RELATED"/>
    <property type="match status" value="1"/>
</dbReference>
<evidence type="ECO:0000256" key="1">
    <source>
        <dbReference type="SAM" id="MobiDB-lite"/>
    </source>
</evidence>
<dbReference type="InterPro" id="IPR000210">
    <property type="entry name" value="BTB/POZ_dom"/>
</dbReference>
<dbReference type="Proteomes" id="UP000053328">
    <property type="component" value="Unassembled WGS sequence"/>
</dbReference>
<accession>A0A0D2AW31</accession>
<protein>
    <recommendedName>
        <fullName evidence="2">BTB domain-containing protein</fullName>
    </recommendedName>
</protein>
<dbReference type="SUPFAM" id="SSF54695">
    <property type="entry name" value="POZ domain"/>
    <property type="match status" value="1"/>
</dbReference>
<dbReference type="AlphaFoldDB" id="A0A0D2AW31"/>
<feature type="compositionally biased region" description="Basic and acidic residues" evidence="1">
    <location>
        <begin position="1"/>
        <end position="10"/>
    </location>
</feature>
<dbReference type="STRING" id="91928.A0A0D2AW31"/>
<dbReference type="PANTHER" id="PTHR47843:SF2">
    <property type="entry name" value="BTB DOMAIN-CONTAINING PROTEIN"/>
    <property type="match status" value="1"/>
</dbReference>
<proteinExistence type="predicted"/>
<sequence>MADVDMKTEADDTSTTSINDCGGSDTSDESDFESFATSPIVTILVGSRKFEFFAHKDKLVEKSPFFQKCLGAGMQEAQTDCVILPEDNPKAFGHFIDWIYRRGAPKIVDEQDIKDLLRTWVMADKFCMPRLQNKIMNALALWCRGHLVAPDIVLWVVTRVAHDSKLFSFVLDQFAWECSLGDCEYFEDEDLMKLLAVSTVSTRFFWATVKHAKEDPCEPAENIEYYHVPE</sequence>
<feature type="domain" description="BTB" evidence="2">
    <location>
        <begin position="41"/>
        <end position="100"/>
    </location>
</feature>
<dbReference type="SMART" id="SM00225">
    <property type="entry name" value="BTB"/>
    <property type="match status" value="1"/>
</dbReference>
<dbReference type="OrthoDB" id="4141102at2759"/>
<feature type="region of interest" description="Disordered" evidence="1">
    <location>
        <begin position="1"/>
        <end position="32"/>
    </location>
</feature>
<gene>
    <name evidence="3" type="ORF">PV08_10237</name>
</gene>
<evidence type="ECO:0000259" key="2">
    <source>
        <dbReference type="PROSITE" id="PS50097"/>
    </source>
</evidence>
<organism evidence="3 4">
    <name type="scientific">Exophiala spinifera</name>
    <dbReference type="NCBI Taxonomy" id="91928"/>
    <lineage>
        <taxon>Eukaryota</taxon>
        <taxon>Fungi</taxon>
        <taxon>Dikarya</taxon>
        <taxon>Ascomycota</taxon>
        <taxon>Pezizomycotina</taxon>
        <taxon>Eurotiomycetes</taxon>
        <taxon>Chaetothyriomycetidae</taxon>
        <taxon>Chaetothyriales</taxon>
        <taxon>Herpotrichiellaceae</taxon>
        <taxon>Exophiala</taxon>
    </lineage>
</organism>
<reference evidence="3 4" key="1">
    <citation type="submission" date="2015-01" db="EMBL/GenBank/DDBJ databases">
        <title>The Genome Sequence of Exophiala spinifera CBS89968.</title>
        <authorList>
            <consortium name="The Broad Institute Genomics Platform"/>
            <person name="Cuomo C."/>
            <person name="de Hoog S."/>
            <person name="Gorbushina A."/>
            <person name="Stielow B."/>
            <person name="Teixiera M."/>
            <person name="Abouelleil A."/>
            <person name="Chapman S.B."/>
            <person name="Priest M."/>
            <person name="Young S.K."/>
            <person name="Wortman J."/>
            <person name="Nusbaum C."/>
            <person name="Birren B."/>
        </authorList>
    </citation>
    <scope>NUCLEOTIDE SEQUENCE [LARGE SCALE GENOMIC DNA]</scope>
    <source>
        <strain evidence="3 4">CBS 89968</strain>
    </source>
</reference>
<dbReference type="RefSeq" id="XP_016231154.1">
    <property type="nucleotide sequence ID" value="XM_016384552.1"/>
</dbReference>
<dbReference type="VEuPathDB" id="FungiDB:PV08_10237"/>
<dbReference type="Pfam" id="PF00651">
    <property type="entry name" value="BTB"/>
    <property type="match status" value="1"/>
</dbReference>
<dbReference type="PROSITE" id="PS50097">
    <property type="entry name" value="BTB"/>
    <property type="match status" value="1"/>
</dbReference>
<name>A0A0D2AW31_9EURO</name>
<dbReference type="GeneID" id="27337320"/>